<evidence type="ECO:0000259" key="1">
    <source>
        <dbReference type="Pfam" id="PF06985"/>
    </source>
</evidence>
<dbReference type="Proteomes" id="UP000193144">
    <property type="component" value="Unassembled WGS sequence"/>
</dbReference>
<protein>
    <recommendedName>
        <fullName evidence="1">Heterokaryon incompatibility domain-containing protein</fullName>
    </recommendedName>
</protein>
<name>A0A1Y2A3S5_9PLEO</name>
<proteinExistence type="predicted"/>
<evidence type="ECO:0000313" key="2">
    <source>
        <dbReference type="EMBL" id="ORY17124.1"/>
    </source>
</evidence>
<organism evidence="2 3">
    <name type="scientific">Clohesyomyces aquaticus</name>
    <dbReference type="NCBI Taxonomy" id="1231657"/>
    <lineage>
        <taxon>Eukaryota</taxon>
        <taxon>Fungi</taxon>
        <taxon>Dikarya</taxon>
        <taxon>Ascomycota</taxon>
        <taxon>Pezizomycotina</taxon>
        <taxon>Dothideomycetes</taxon>
        <taxon>Pleosporomycetidae</taxon>
        <taxon>Pleosporales</taxon>
        <taxon>Lindgomycetaceae</taxon>
        <taxon>Clohesyomyces</taxon>
    </lineage>
</organism>
<evidence type="ECO:0000313" key="3">
    <source>
        <dbReference type="Proteomes" id="UP000193144"/>
    </source>
</evidence>
<dbReference type="InterPro" id="IPR010730">
    <property type="entry name" value="HET"/>
</dbReference>
<sequence>MAYQYESLNKREMEIRLIRLATGSSVKNNETVRCVLDRYSLDLSHPLPCVVISYWWGTSTERRQIDIGGRMLDVPASAEEVLRFALQTKGNSEYIWINAI</sequence>
<dbReference type="Pfam" id="PF06985">
    <property type="entry name" value="HET"/>
    <property type="match status" value="1"/>
</dbReference>
<gene>
    <name evidence="2" type="ORF">BCR34DRAFT_597210</name>
</gene>
<accession>A0A1Y2A3S5</accession>
<comment type="caution">
    <text evidence="2">The sequence shown here is derived from an EMBL/GenBank/DDBJ whole genome shotgun (WGS) entry which is preliminary data.</text>
</comment>
<reference evidence="2 3" key="1">
    <citation type="submission" date="2016-07" db="EMBL/GenBank/DDBJ databases">
        <title>Pervasive Adenine N6-methylation of Active Genes in Fungi.</title>
        <authorList>
            <consortium name="DOE Joint Genome Institute"/>
            <person name="Mondo S.J."/>
            <person name="Dannebaum R.O."/>
            <person name="Kuo R.C."/>
            <person name="Labutti K."/>
            <person name="Haridas S."/>
            <person name="Kuo A."/>
            <person name="Salamov A."/>
            <person name="Ahrendt S.R."/>
            <person name="Lipzen A."/>
            <person name="Sullivan W."/>
            <person name="Andreopoulos W.B."/>
            <person name="Clum A."/>
            <person name="Lindquist E."/>
            <person name="Daum C."/>
            <person name="Ramamoorthy G.K."/>
            <person name="Gryganskyi A."/>
            <person name="Culley D."/>
            <person name="Magnuson J.K."/>
            <person name="James T.Y."/>
            <person name="O'Malley M.A."/>
            <person name="Stajich J.E."/>
            <person name="Spatafora J.W."/>
            <person name="Visel A."/>
            <person name="Grigoriev I.V."/>
        </authorList>
    </citation>
    <scope>NUCLEOTIDE SEQUENCE [LARGE SCALE GENOMIC DNA]</scope>
    <source>
        <strain evidence="2 3">CBS 115471</strain>
    </source>
</reference>
<keyword evidence="3" id="KW-1185">Reference proteome</keyword>
<feature type="domain" description="Heterokaryon incompatibility" evidence="1">
    <location>
        <begin position="51"/>
        <end position="100"/>
    </location>
</feature>
<dbReference type="EMBL" id="MCFA01000014">
    <property type="protein sequence ID" value="ORY17124.1"/>
    <property type="molecule type" value="Genomic_DNA"/>
</dbReference>
<dbReference type="AlphaFoldDB" id="A0A1Y2A3S5"/>